<evidence type="ECO:0000313" key="7">
    <source>
        <dbReference type="EMBL" id="UPU36502.1"/>
    </source>
</evidence>
<dbReference type="Pfam" id="PF13432">
    <property type="entry name" value="TPR_16"/>
    <property type="match status" value="1"/>
</dbReference>
<dbReference type="PANTHER" id="PTHR44809">
    <property type="match status" value="1"/>
</dbReference>
<dbReference type="InterPro" id="IPR019734">
    <property type="entry name" value="TPR_rpt"/>
</dbReference>
<evidence type="ECO:0000256" key="3">
    <source>
        <dbReference type="PROSITE-ProRule" id="PRU00339"/>
    </source>
</evidence>
<feature type="repeat" description="TPR" evidence="3">
    <location>
        <begin position="307"/>
        <end position="340"/>
    </location>
</feature>
<feature type="compositionally biased region" description="Low complexity" evidence="4">
    <location>
        <begin position="234"/>
        <end position="250"/>
    </location>
</feature>
<accession>A0A6V8MZ11</accession>
<dbReference type="SUPFAM" id="SSF48452">
    <property type="entry name" value="TPR-like"/>
    <property type="match status" value="2"/>
</dbReference>
<dbReference type="Gene3D" id="3.90.550.10">
    <property type="entry name" value="Spore Coat Polysaccharide Biosynthesis Protein SpsA, Chain A"/>
    <property type="match status" value="1"/>
</dbReference>
<evidence type="ECO:0000256" key="2">
    <source>
        <dbReference type="ARBA" id="ARBA00022803"/>
    </source>
</evidence>
<feature type="region of interest" description="Disordered" evidence="4">
    <location>
        <begin position="234"/>
        <end position="266"/>
    </location>
</feature>
<evidence type="ECO:0000256" key="1">
    <source>
        <dbReference type="ARBA" id="ARBA00022737"/>
    </source>
</evidence>
<feature type="compositionally biased region" description="Low complexity" evidence="4">
    <location>
        <begin position="429"/>
        <end position="448"/>
    </location>
</feature>
<protein>
    <submittedName>
        <fullName evidence="7">Tetratricopeptide repeat protein</fullName>
    </submittedName>
</protein>
<reference evidence="7" key="3">
    <citation type="submission" date="2022-04" db="EMBL/GenBank/DDBJ databases">
        <authorList>
            <person name="Liu G."/>
        </authorList>
    </citation>
    <scope>NUCLEOTIDE SEQUENCE</scope>
    <source>
        <strain evidence="7">RG22</strain>
    </source>
</reference>
<keyword evidence="2 3" id="KW-0802">TPR repeat</keyword>
<dbReference type="PROSITE" id="PS50005">
    <property type="entry name" value="TPR"/>
    <property type="match status" value="3"/>
</dbReference>
<reference evidence="6" key="2">
    <citation type="journal article" date="2021" name="Int. J. Syst. Evol. Microbiol.">
        <title>Geomonas silvestris sp. nov., Geomonas paludis sp. nov. and Geomonas limicola sp. nov., isolated from terrestrial environments, and emended description of the genus Geomonas.</title>
        <authorList>
            <person name="Itoh H."/>
            <person name="Xu Z."/>
            <person name="Masuda Y."/>
            <person name="Ushijima N."/>
            <person name="Hayakawa C."/>
            <person name="Shiratori Y."/>
            <person name="Senoo K."/>
        </authorList>
    </citation>
    <scope>NUCLEOTIDE SEQUENCE</scope>
    <source>
        <strain evidence="6">Red736</strain>
    </source>
</reference>
<dbReference type="EMBL" id="CP096574">
    <property type="protein sequence ID" value="UPU36502.1"/>
    <property type="molecule type" value="Genomic_DNA"/>
</dbReference>
<dbReference type="Proteomes" id="UP000831485">
    <property type="component" value="Chromosome"/>
</dbReference>
<feature type="domain" description="Glycosyltransferase 2-like" evidence="5">
    <location>
        <begin position="22"/>
        <end position="133"/>
    </location>
</feature>
<dbReference type="Pfam" id="PF13424">
    <property type="entry name" value="TPR_12"/>
    <property type="match status" value="1"/>
</dbReference>
<evidence type="ECO:0000313" key="6">
    <source>
        <dbReference type="EMBL" id="GFO65320.1"/>
    </source>
</evidence>
<dbReference type="Gene3D" id="1.25.40.10">
    <property type="entry name" value="Tetratricopeptide repeat domain"/>
    <property type="match status" value="2"/>
</dbReference>
<dbReference type="SMART" id="SM00028">
    <property type="entry name" value="TPR"/>
    <property type="match status" value="6"/>
</dbReference>
<name>A0A6V8MZ11_9BACT</name>
<feature type="region of interest" description="Disordered" evidence="4">
    <location>
        <begin position="418"/>
        <end position="451"/>
    </location>
</feature>
<evidence type="ECO:0000259" key="5">
    <source>
        <dbReference type="Pfam" id="PF00535"/>
    </source>
</evidence>
<dbReference type="RefSeq" id="WP_183349288.1">
    <property type="nucleotide sequence ID" value="NZ_BLXY01000008.1"/>
</dbReference>
<dbReference type="EMBL" id="BLXY01000008">
    <property type="protein sequence ID" value="GFO65320.1"/>
    <property type="molecule type" value="Genomic_DNA"/>
</dbReference>
<dbReference type="InterPro" id="IPR013105">
    <property type="entry name" value="TPR_2"/>
</dbReference>
<evidence type="ECO:0000256" key="4">
    <source>
        <dbReference type="SAM" id="MobiDB-lite"/>
    </source>
</evidence>
<dbReference type="SUPFAM" id="SSF53448">
    <property type="entry name" value="Nucleotide-diphospho-sugar transferases"/>
    <property type="match status" value="1"/>
</dbReference>
<evidence type="ECO:0000313" key="8">
    <source>
        <dbReference type="Proteomes" id="UP000568888"/>
    </source>
</evidence>
<feature type="repeat" description="TPR" evidence="3">
    <location>
        <begin position="490"/>
        <end position="523"/>
    </location>
</feature>
<dbReference type="InterPro" id="IPR011990">
    <property type="entry name" value="TPR-like_helical_dom_sf"/>
</dbReference>
<dbReference type="InterPro" id="IPR052943">
    <property type="entry name" value="TMTC_O-mannosyl-trnsfr"/>
</dbReference>
<dbReference type="PANTHER" id="PTHR44809:SF1">
    <property type="entry name" value="PROTEIN O-MANNOSYL-TRANSFERASE TMTC1"/>
    <property type="match status" value="1"/>
</dbReference>
<dbReference type="InterPro" id="IPR029044">
    <property type="entry name" value="Nucleotide-diphossugar_trans"/>
</dbReference>
<dbReference type="AlphaFoldDB" id="A0A6V8MZ11"/>
<dbReference type="PROSITE" id="PS50293">
    <property type="entry name" value="TPR_REGION"/>
    <property type="match status" value="1"/>
</dbReference>
<dbReference type="Pfam" id="PF00535">
    <property type="entry name" value="Glycos_transf_2"/>
    <property type="match status" value="1"/>
</dbReference>
<keyword evidence="9" id="KW-1185">Reference proteome</keyword>
<keyword evidence="1" id="KW-0677">Repeat</keyword>
<sequence>MSQLVTRPSGAIAVMENGPLVSAIVVTRDREAHLRECLSELMEQTVASRMEVIVVDAGSTQCEWAVVADLQQRYANLAALKLPCGAAARGVNMALKMASGRYLTILEVTDRLRRDAYEQLTAALEQNATAMVAYGDTCFTAIAHETFASHTSYGKVIWPDYTPQQLSQLSEVAPHLLWRREVHDSVGHLPEGYPNHGLREFLLNVVQRFRIQHIAEFTGLKLIAAVPQSAPQQAPQPVEVQSAPAAAAQPVPTPMQSEPSPMAMPERAALPSAEDAYAALRPQLSGDDLGQAAAALRQHLANYPDHAVAHNDLAAVSYQMGDTDQALAHYREAVALEPDEDVYLKNLADLLYVEKGQTDEAINIYLKLLERAPRDVETLLNLGIICEGVGQPDAAESFLQRALEIEPANMAVRERLSELRQNASPAPAPTAATAPAAPETATTPAAAAAEEDDLTAEDHYLKSQELVNRGDLAGAEQMLQGIVALYPDFAPAYNDLAVLAYQNGDKDTARRNYEKAAALAPGNSTFQKNLADFYFVEGYDIDGAINIYLDQLRKEPRNIETLMSLGKICTILDRPEEAETFYGKVIHLEPWNRDARECLDTLKQAANS</sequence>
<organism evidence="6 8">
    <name type="scientific">Geomonas paludis</name>
    <dbReference type="NCBI Taxonomy" id="2740185"/>
    <lineage>
        <taxon>Bacteria</taxon>
        <taxon>Pseudomonadati</taxon>
        <taxon>Thermodesulfobacteriota</taxon>
        <taxon>Desulfuromonadia</taxon>
        <taxon>Geobacterales</taxon>
        <taxon>Geobacteraceae</taxon>
        <taxon>Geomonas</taxon>
    </lineage>
</organism>
<dbReference type="InterPro" id="IPR001173">
    <property type="entry name" value="Glyco_trans_2-like"/>
</dbReference>
<gene>
    <name evidence="6" type="ORF">GMPD_32390</name>
    <name evidence="7" type="ORF">M1B72_02015</name>
</gene>
<reference evidence="8" key="1">
    <citation type="submission" date="2020-06" db="EMBL/GenBank/DDBJ databases">
        <title>Draft genomic sequecing of Geomonas sp. Red736.</title>
        <authorList>
            <person name="Itoh H."/>
            <person name="Xu Z.X."/>
            <person name="Ushijima N."/>
            <person name="Masuda Y."/>
            <person name="Shiratori Y."/>
            <person name="Senoo K."/>
        </authorList>
    </citation>
    <scope>NUCLEOTIDE SEQUENCE [LARGE SCALE GENOMIC DNA]</scope>
    <source>
        <strain evidence="8">Red736</strain>
    </source>
</reference>
<dbReference type="Pfam" id="PF07719">
    <property type="entry name" value="TPR_2"/>
    <property type="match status" value="1"/>
</dbReference>
<dbReference type="Proteomes" id="UP000568888">
    <property type="component" value="Unassembled WGS sequence"/>
</dbReference>
<proteinExistence type="predicted"/>
<evidence type="ECO:0000313" key="9">
    <source>
        <dbReference type="Proteomes" id="UP000831485"/>
    </source>
</evidence>
<feature type="repeat" description="TPR" evidence="3">
    <location>
        <begin position="376"/>
        <end position="409"/>
    </location>
</feature>